<dbReference type="Pfam" id="PF23024">
    <property type="entry name" value="AMP-dom_DIP2-like"/>
    <property type="match status" value="1"/>
</dbReference>
<name>A0ABX9K4C1_9BACT</name>
<evidence type="ECO:0000256" key="3">
    <source>
        <dbReference type="ARBA" id="ARBA00022553"/>
    </source>
</evidence>
<proteinExistence type="inferred from homology"/>
<dbReference type="Gene3D" id="3.40.50.12780">
    <property type="entry name" value="N-terminal domain of ligase-like"/>
    <property type="match status" value="1"/>
</dbReference>
<dbReference type="InterPro" id="IPR045851">
    <property type="entry name" value="AMP-bd_C_sf"/>
</dbReference>
<evidence type="ECO:0000313" key="8">
    <source>
        <dbReference type="EMBL" id="REG33026.1"/>
    </source>
</evidence>
<dbReference type="InterPro" id="IPR042099">
    <property type="entry name" value="ANL_N_sf"/>
</dbReference>
<protein>
    <submittedName>
        <fullName evidence="8">Acyl-CoA synthetase (AMP-forming)/AMP-acid ligase II</fullName>
    </submittedName>
</protein>
<evidence type="ECO:0000259" key="7">
    <source>
        <dbReference type="SMART" id="SM00823"/>
    </source>
</evidence>
<keyword evidence="9" id="KW-1185">Reference proteome</keyword>
<sequence length="1503" mass="167001">MKIRLPPSAVPRDMKPQAVVRREPGSTFVDILRRRALEQPSRRVFTLLEDGETETQQLDFAGLDQRARAIAATLQRSAAAGERALLLYPFGLDYAAAFFGALYAGVVAVPVYPPEPSRLHRTLPRLRAIAQDAQATLVLTTRAIRELVDGLTSHAPELAALRWVATDALEPGIEQAWRPPEVTASTPAFIQYTSGSTAVPKGVQLTHGNLLHNSAIIQRAFGSTEDSVGVSWLPMYHDMGLIGCVLQPVYAGFPIVLLPPESFLQKPVRWLRAISRYRGTLSGGPNFAFDLCARKVTAEQREGLDLSSWSYAFNAAEPVRADTLERFTRTFASTGLRTDALRPLYGLAEATLMVTGGFAGTRRTVRTVDGAALESWWVVELPEGTPGSRRLVGLGRPWLDEQVVIVDPVTRTRCSSDRVGEIWVSGPSVAQGYWNRPEETGHTFLAMRADTGDGPWLRTGDLGFLHEGELFFAGRIKDLIIIRGRNHYPQDLERTVEESHPALRPGCGAAFSVDSGQEERLVVVQEVYREREGDSLEDITHAARQSVAAAHGIHLDTLVLVRHGTMPKTSSGKIQRGACKQDYLAGTLEILHTARLAPPRAEPTDASPSAFLREQLARLIGIAPEALDPRRTLAELGLDSMRQLELQQLLEGRYGLTLRVEKLLSHPLGQLLEELGTRKPRAESGPFSIAWDVARDAPALWHYLREAEPWVAEELERMKRDIPVPPTNGTFDTEGFFRPQGHFRSFYRRGPGESVLAIKGAEVRCEDQLGFFQLLQQRLFERFAKHSVTNTLEYFLIQERKVPGAVTLPEALNEAQRAAELQGRFLEEYHEPGGLPLPLLVVRWSEEVVARFRSRLLPLLSGFTLTIAQNELRDGLACYVYWFPKAPFPRVSHFAGTLAQESQRTGSGGFANTRLVYATLKHNLDPEAVVDSWVRLTARLLLLGYFPSDIQHFKNGQCIEPQNVLLNGTFADLDSVIPMRQLGSDREFYASFLAMLNLLAHTVRVFLTAESNGTTTLPSPFPHQFQRPDFLEMLSVLHIWERLKVHLREQRQELRGTLDPRLEELVSSQLSFPVLFEKVLFSLYYAGPTLPESAVHLLGVADVYNDVGGSEERKPARKVEYSAKLSVDAAALATLPRAFLEQLRLTPREFIRDCLHGEASLVSVYETFLGRIGLIVLPLEDAALYVDKQRTVDAVVRGLEEAARLGADTVSLTGLVPSATDYGRALVEATAGRSGLPRLTTGHATTAACFVMMVEQVLRAGGRRLEDEHVTLLGAGSIGTAILRLLLRTLPHPRSLRLCDVPARRDYLLRLTEELVTELGFQGKVEVTCISGGTAPDEVYEASVLLSATSAANLLDVDKLRPGTLVVDDSAPHCFDPRRAIRRFQERRDVLFTEAGAIRSHRPVGEIRELSFATGWDHKIRAALKLLHPLDDTLMGCVFSSILSSRFEDAPCLVGTPTPRDLDLHYRKLRELRFEAARLYIEDYVLDEDLVAMFRARFGTGAR</sequence>
<dbReference type="CDD" id="cd05931">
    <property type="entry name" value="FAAL"/>
    <property type="match status" value="1"/>
</dbReference>
<reference evidence="8 9" key="1">
    <citation type="submission" date="2018-08" db="EMBL/GenBank/DDBJ databases">
        <title>Genomic Encyclopedia of Archaeal and Bacterial Type Strains, Phase II (KMG-II): from individual species to whole genera.</title>
        <authorList>
            <person name="Goeker M."/>
        </authorList>
    </citation>
    <scope>NUCLEOTIDE SEQUENCE [LARGE SCALE GENOMIC DNA]</scope>
    <source>
        <strain evidence="8 9">DSM 2261</strain>
    </source>
</reference>
<dbReference type="EMBL" id="QUMU01000004">
    <property type="protein sequence ID" value="REG33026.1"/>
    <property type="molecule type" value="Genomic_DNA"/>
</dbReference>
<comment type="caution">
    <text evidence="8">The sequence shown here is derived from an EMBL/GenBank/DDBJ whole genome shotgun (WGS) entry which is preliminary data.</text>
</comment>
<dbReference type="Gene3D" id="3.30.300.30">
    <property type="match status" value="1"/>
</dbReference>
<dbReference type="SUPFAM" id="SSF47336">
    <property type="entry name" value="ACP-like"/>
    <property type="match status" value="1"/>
</dbReference>
<dbReference type="SMART" id="SM01294">
    <property type="entry name" value="PKS_PP_betabranch"/>
    <property type="match status" value="1"/>
</dbReference>
<evidence type="ECO:0000256" key="2">
    <source>
        <dbReference type="ARBA" id="ARBA00022450"/>
    </source>
</evidence>
<dbReference type="InterPro" id="IPR025110">
    <property type="entry name" value="AMP-bd_C"/>
</dbReference>
<keyword evidence="6" id="KW-0443">Lipid metabolism</keyword>
<evidence type="ECO:0000256" key="5">
    <source>
        <dbReference type="ARBA" id="ARBA00022832"/>
    </source>
</evidence>
<dbReference type="InterPro" id="IPR036291">
    <property type="entry name" value="NAD(P)-bd_dom_sf"/>
</dbReference>
<keyword evidence="3" id="KW-0597">Phosphoprotein</keyword>
<dbReference type="SMART" id="SM00823">
    <property type="entry name" value="PKS_PP"/>
    <property type="match status" value="1"/>
</dbReference>
<dbReference type="InterPro" id="IPR036736">
    <property type="entry name" value="ACP-like_sf"/>
</dbReference>
<dbReference type="InterPro" id="IPR020806">
    <property type="entry name" value="PKS_PP-bd"/>
</dbReference>
<keyword evidence="5" id="KW-0276">Fatty acid metabolism</keyword>
<dbReference type="Gene3D" id="1.10.1200.10">
    <property type="entry name" value="ACP-like"/>
    <property type="match status" value="1"/>
</dbReference>
<dbReference type="Gene3D" id="3.40.50.720">
    <property type="entry name" value="NAD(P)-binding Rossmann-like Domain"/>
    <property type="match status" value="1"/>
</dbReference>
<evidence type="ECO:0000256" key="4">
    <source>
        <dbReference type="ARBA" id="ARBA00022598"/>
    </source>
</evidence>
<dbReference type="Pfam" id="PF00550">
    <property type="entry name" value="PP-binding"/>
    <property type="match status" value="1"/>
</dbReference>
<dbReference type="InterPro" id="IPR000873">
    <property type="entry name" value="AMP-dep_synth/lig_dom"/>
</dbReference>
<dbReference type="PANTHER" id="PTHR22754">
    <property type="entry name" value="DISCO-INTERACTING PROTEIN 2 DIP2 -RELATED"/>
    <property type="match status" value="1"/>
</dbReference>
<keyword evidence="2" id="KW-0596">Phosphopantetheine</keyword>
<dbReference type="PANTHER" id="PTHR22754:SF32">
    <property type="entry name" value="DISCO-INTERACTING PROTEIN 2"/>
    <property type="match status" value="1"/>
</dbReference>
<gene>
    <name evidence="8" type="ORF">ATI61_104316</name>
</gene>
<dbReference type="InterPro" id="IPR009081">
    <property type="entry name" value="PP-bd_ACP"/>
</dbReference>
<organism evidence="8 9">
    <name type="scientific">Archangium gephyra</name>
    <dbReference type="NCBI Taxonomy" id="48"/>
    <lineage>
        <taxon>Bacteria</taxon>
        <taxon>Pseudomonadati</taxon>
        <taxon>Myxococcota</taxon>
        <taxon>Myxococcia</taxon>
        <taxon>Myxococcales</taxon>
        <taxon>Cystobacterineae</taxon>
        <taxon>Archangiaceae</taxon>
        <taxon>Archangium</taxon>
    </lineage>
</organism>
<comment type="similarity">
    <text evidence="1">Belongs to the ATP-dependent AMP-binding enzyme family.</text>
</comment>
<dbReference type="Proteomes" id="UP000256345">
    <property type="component" value="Unassembled WGS sequence"/>
</dbReference>
<accession>A0ABX9K4C1</accession>
<dbReference type="SUPFAM" id="SSF51735">
    <property type="entry name" value="NAD(P)-binding Rossmann-fold domains"/>
    <property type="match status" value="1"/>
</dbReference>
<keyword evidence="4 8" id="KW-0436">Ligase</keyword>
<dbReference type="SUPFAM" id="SSF56801">
    <property type="entry name" value="Acetyl-CoA synthetase-like"/>
    <property type="match status" value="1"/>
</dbReference>
<dbReference type="InterPro" id="IPR040097">
    <property type="entry name" value="FAAL/FAAC"/>
</dbReference>
<evidence type="ECO:0000256" key="6">
    <source>
        <dbReference type="ARBA" id="ARBA00023098"/>
    </source>
</evidence>
<evidence type="ECO:0000256" key="1">
    <source>
        <dbReference type="ARBA" id="ARBA00006432"/>
    </source>
</evidence>
<feature type="domain" description="Polyketide synthase-like phosphopantetheine-binding" evidence="7">
    <location>
        <begin position="609"/>
        <end position="671"/>
    </location>
</feature>
<evidence type="ECO:0000313" key="9">
    <source>
        <dbReference type="Proteomes" id="UP000256345"/>
    </source>
</evidence>
<dbReference type="Pfam" id="PF00501">
    <property type="entry name" value="AMP-binding"/>
    <property type="match status" value="1"/>
</dbReference>
<dbReference type="GO" id="GO:0016874">
    <property type="term" value="F:ligase activity"/>
    <property type="evidence" value="ECO:0007669"/>
    <property type="project" value="UniProtKB-KW"/>
</dbReference>